<dbReference type="GO" id="GO:0005829">
    <property type="term" value="C:cytosol"/>
    <property type="evidence" value="ECO:0007669"/>
    <property type="project" value="TreeGrafter"/>
</dbReference>
<keyword evidence="8 15" id="KW-0067">ATP-binding</keyword>
<accession>A0A4R3I5Z7</accession>
<reference evidence="20 21" key="1">
    <citation type="submission" date="2019-03" db="EMBL/GenBank/DDBJ databases">
        <title>Genomic Encyclopedia of Archaeal and Bacterial Type Strains, Phase II (KMG-II): from individual species to whole genera.</title>
        <authorList>
            <person name="Goeker M."/>
        </authorList>
    </citation>
    <scope>NUCLEOTIDE SEQUENCE [LARGE SCALE GENOMIC DNA]</scope>
    <source>
        <strain evidence="20 21">DSM 15388</strain>
    </source>
</reference>
<dbReference type="CDD" id="cd22352">
    <property type="entry name" value="RecB_C-like"/>
    <property type="match status" value="1"/>
</dbReference>
<comment type="catalytic activity">
    <reaction evidence="15">
        <text>Exonucleolytic cleavage (in the presence of ATP) in either 5'- to 3'- or 3'- to 5'-direction to yield 5'-phosphooligonucleotides.</text>
        <dbReference type="EC" id="3.1.11.5"/>
    </reaction>
</comment>
<feature type="domain" description="UvrD-like helicase ATP-binding" evidence="18">
    <location>
        <begin position="1"/>
        <end position="416"/>
    </location>
</feature>
<comment type="catalytic activity">
    <reaction evidence="14 15">
        <text>ATP + H2O = ADP + phosphate + H(+)</text>
        <dbReference type="Rhea" id="RHEA:13065"/>
        <dbReference type="ChEBI" id="CHEBI:15377"/>
        <dbReference type="ChEBI" id="CHEBI:15378"/>
        <dbReference type="ChEBI" id="CHEBI:30616"/>
        <dbReference type="ChEBI" id="CHEBI:43474"/>
        <dbReference type="ChEBI" id="CHEBI:456216"/>
        <dbReference type="EC" id="5.6.2.4"/>
    </reaction>
</comment>
<comment type="miscellaneous">
    <text evidence="15">In the RecBCD complex, RecB has a slow 3'-5' helicase, an exonuclease activity and loads RecA onto ssDNA, RecD has a fast 5'-3' helicase activity, while RecC stimulates the ATPase and processivity of the RecB helicase and contributes to recognition of the Chi site.</text>
</comment>
<evidence type="ECO:0000256" key="1">
    <source>
        <dbReference type="ARBA" id="ARBA00022722"/>
    </source>
</evidence>
<comment type="function">
    <text evidence="15">A helicase/nuclease that prepares dsDNA breaks (DSB) for recombinational DNA repair. Binds to DSBs and unwinds DNA via a highly rapid and processive ATP-dependent bidirectional helicase activity. Unwinds dsDNA until it encounters a Chi (crossover hotspot instigator) sequence from the 3' direction. Cuts ssDNA a few nucleotides 3' to the Chi site. The properties and activities of the enzyme are changed at Chi. The Chi-altered holoenzyme produces a long 3'-ssDNA overhang and facilitates RecA-binding to the ssDNA for homologous DNA recombination and repair. Holoenzyme degrades any linearized DNA that is unable to undergo homologous recombination. In the holoenzyme this subunit contributes ATPase, 3'-5' helicase, exonuclease activity and loads RecA onto ssDNA.</text>
</comment>
<comment type="domain">
    <text evidence="15">The C-terminal domain has nuclease activity and interacts with RecD. It interacts with RecA, facilitating its loading onto ssDNA.</text>
</comment>
<dbReference type="GO" id="GO:0005524">
    <property type="term" value="F:ATP binding"/>
    <property type="evidence" value="ECO:0007669"/>
    <property type="project" value="UniProtKB-UniRule"/>
</dbReference>
<dbReference type="RefSeq" id="WP_132701558.1">
    <property type="nucleotide sequence ID" value="NZ_SLZR01000007.1"/>
</dbReference>
<dbReference type="SUPFAM" id="SSF52540">
    <property type="entry name" value="P-loop containing nucleoside triphosphate hydrolases"/>
    <property type="match status" value="1"/>
</dbReference>
<comment type="similarity">
    <text evidence="15">Belongs to the helicase family. UvrD subfamily.</text>
</comment>
<comment type="subunit">
    <text evidence="15">Heterotrimer of RecB, RecC and RecD. All subunits contribute to DNA-binding. Interacts with RecA.</text>
</comment>
<name>A0A4R3I5Z7_9GAMM</name>
<dbReference type="Proteomes" id="UP000295793">
    <property type="component" value="Unassembled WGS sequence"/>
</dbReference>
<dbReference type="NCBIfam" id="TIGR00609">
    <property type="entry name" value="recB"/>
    <property type="match status" value="1"/>
</dbReference>
<evidence type="ECO:0000256" key="15">
    <source>
        <dbReference type="HAMAP-Rule" id="MF_01485"/>
    </source>
</evidence>
<keyword evidence="5 15" id="KW-0378">Hydrolase</keyword>
<feature type="domain" description="UvrD-like helicase C-terminal" evidence="19">
    <location>
        <begin position="443"/>
        <end position="701"/>
    </location>
</feature>
<comment type="caution">
    <text evidence="20">The sequence shown here is derived from an EMBL/GenBank/DDBJ whole genome shotgun (WGS) entry which is preliminary data.</text>
</comment>
<proteinExistence type="inferred from homology"/>
<dbReference type="InterPro" id="IPR011335">
    <property type="entry name" value="Restrct_endonuc-II-like"/>
</dbReference>
<keyword evidence="2 15" id="KW-0479">Metal-binding</keyword>
<evidence type="ECO:0000256" key="17">
    <source>
        <dbReference type="SAM" id="MobiDB-lite"/>
    </source>
</evidence>
<keyword evidence="21" id="KW-1185">Reference proteome</keyword>
<dbReference type="PANTHER" id="PTHR11070:SF23">
    <property type="entry name" value="RECBCD ENZYME SUBUNIT RECB"/>
    <property type="match status" value="1"/>
</dbReference>
<dbReference type="AlphaFoldDB" id="A0A4R3I5Z7"/>
<comment type="domain">
    <text evidence="15">The N-terminal DNA-binding domain is a ssDNA-dependent ATPase and has ATP-dependent 3'-5' helicase function. This domain interacts with RecC.</text>
</comment>
<evidence type="ECO:0000256" key="7">
    <source>
        <dbReference type="ARBA" id="ARBA00022839"/>
    </source>
</evidence>
<feature type="active site" description="For nuclease activity" evidence="15">
    <location>
        <position position="1023"/>
    </location>
</feature>
<dbReference type="GO" id="GO:0000287">
    <property type="term" value="F:magnesium ion binding"/>
    <property type="evidence" value="ECO:0007669"/>
    <property type="project" value="UniProtKB-UniRule"/>
</dbReference>
<evidence type="ECO:0000259" key="19">
    <source>
        <dbReference type="PROSITE" id="PS51217"/>
    </source>
</evidence>
<feature type="region of interest" description="Disordered" evidence="17">
    <location>
        <begin position="860"/>
        <end position="879"/>
    </location>
</feature>
<dbReference type="GO" id="GO:0003677">
    <property type="term" value="F:DNA binding"/>
    <property type="evidence" value="ECO:0007669"/>
    <property type="project" value="UniProtKB-UniRule"/>
</dbReference>
<evidence type="ECO:0000313" key="21">
    <source>
        <dbReference type="Proteomes" id="UP000295793"/>
    </source>
</evidence>
<dbReference type="HAMAP" id="MF_01485">
    <property type="entry name" value="RecB"/>
    <property type="match status" value="1"/>
</dbReference>
<dbReference type="InterPro" id="IPR014016">
    <property type="entry name" value="UvrD-like_ATP-bd"/>
</dbReference>
<dbReference type="InterPro" id="IPR014017">
    <property type="entry name" value="DNA_helicase_UvrD-like_C"/>
</dbReference>
<dbReference type="InterPro" id="IPR004586">
    <property type="entry name" value="RecB"/>
</dbReference>
<dbReference type="GO" id="GO:0008854">
    <property type="term" value="F:exodeoxyribonuclease V activity"/>
    <property type="evidence" value="ECO:0007669"/>
    <property type="project" value="UniProtKB-EC"/>
</dbReference>
<dbReference type="InterPro" id="IPR027417">
    <property type="entry name" value="P-loop_NTPase"/>
</dbReference>
<evidence type="ECO:0000256" key="14">
    <source>
        <dbReference type="ARBA" id="ARBA00048988"/>
    </source>
</evidence>
<dbReference type="EC" id="5.6.2.4" evidence="15"/>
<dbReference type="OrthoDB" id="9810135at2"/>
<dbReference type="GO" id="GO:0043138">
    <property type="term" value="F:3'-5' DNA helicase activity"/>
    <property type="evidence" value="ECO:0007669"/>
    <property type="project" value="UniProtKB-UniRule"/>
</dbReference>
<dbReference type="Gene3D" id="1.10.3170.10">
    <property type="entry name" value="Recbcd, chain B, domain 2"/>
    <property type="match status" value="1"/>
</dbReference>
<keyword evidence="12 15" id="KW-0413">Isomerase</keyword>
<evidence type="ECO:0000256" key="6">
    <source>
        <dbReference type="ARBA" id="ARBA00022806"/>
    </source>
</evidence>
<evidence type="ECO:0000256" key="5">
    <source>
        <dbReference type="ARBA" id="ARBA00022801"/>
    </source>
</evidence>
<evidence type="ECO:0000256" key="11">
    <source>
        <dbReference type="ARBA" id="ARBA00023204"/>
    </source>
</evidence>
<protein>
    <recommendedName>
        <fullName evidence="15">RecBCD enzyme subunit RecB</fullName>
        <ecNumber evidence="15">3.1.11.5</ecNumber>
        <ecNumber evidence="15">5.6.2.4</ecNumber>
    </recommendedName>
    <alternativeName>
        <fullName evidence="15">DNA 3'-5' helicase subunit RecB</fullName>
    </alternativeName>
    <alternativeName>
        <fullName evidence="15">Exonuclease V subunit RecB</fullName>
        <shortName evidence="15">ExoV subunit RecB</shortName>
    </alternativeName>
    <alternativeName>
        <fullName evidence="15">Helicase/nuclease RecBCD subunit RecB</fullName>
    </alternativeName>
</protein>
<feature type="region of interest" description="DNA-binding and helicase activity, interacts with RecC" evidence="15">
    <location>
        <begin position="1"/>
        <end position="814"/>
    </location>
</feature>
<sequence length="1128" mass="128232">MQELTLTQIPLHGTHLIEASAGTGKTYSILRIYLRLLLQQKHSVHQILVMTFTNAATAELRNRLSEFLREIRAEWQTSTEPVVMELRKELPSAEADLLLKQAILHLDEASIFTIHGFCKRALGEQAFLSGVSFNLQLEGDSSELIIQAAQDWYRNNIDNDAFAELYNQWPTPEGFVSHWKLALTTSDDVQRPQTADISPLWQDFLAHWEGEREAFVKLNIEAKLKQDRLDKNHEDLAWLDAAYQQHSTEPLQHLLSDVVKRCFDGKKKQAELAHTAALLPALQSNRKAELINFALDGVEFIRQRVSNEKDRLERLDFNDLIIQLSQSLQAANGDALGKALLETYPAVLVDEFQDTDPDQYAILNRIYGNAPSAFMCLIGDPKQAIYSFRGGDVFAYLKAKEQAHYHWWMNTNYRSAQGVVDGYNQIFIGKNAAETFGFGIGYQAVQAAKEAISFSDDSQRAAVQWVALSPTEVPSRGLNKAFCEQIARWCSNEIIQLISAVTANGQAVKPGDIALLVRSHTEATLLQNALTAAGLSSVFLSARANVFHSDEARQLYQLLSGIWKYENDRLFIAALASNWLQLSVTELDELQHDEFRWVHWQSQFEDWRNQWQRNGLMSMLLDILQLHFKPSAADANRQLTNMLHLAELLQKESTRLRKADALLHWFALAMDEQHGTPEENTLRLESDDELIKIITMHGSKGLEYPVVFLPFVAYHGSSTKTPAVLRYHSRQDFSAHQSYLHNSDILRLANEEDEAERIRLFYVAATRAKLRLYICAAPFGSFKNSALARTLKLDKFSTGSFAEIENTGLLQVNTDALQDASWQPTESRQQPHIAEFTGRIERDWWLSSFSALTRHISHSNQSLSSHSQPDRDEDQPSELPAESDQLRFRLAKGAEAGNLLHDAFEVLDFQSPDFAKAYENSQTRYPSLTESFAAAEFSQWLNEILNAPLPRGGKLADLPMEKTLREAEFYFPMQGQQADALAAFIRKHRNADYYLPERNRLKGMMHGFIDLIFEHDGRFYVADYKSTFLGTRLDDYHPAAVTLSVFHSSYDVQYLIYSLALHRYLKTRLPGYNPEQHFGGVYYLYLRGMNTDNSNGIYFTGVSQSELDALDAIFSEPQPLNQRGAAHE</sequence>
<feature type="binding site" evidence="16">
    <location>
        <begin position="19"/>
        <end position="26"/>
    </location>
    <ligand>
        <name>ATP</name>
        <dbReference type="ChEBI" id="CHEBI:30616"/>
    </ligand>
</feature>
<keyword evidence="1 15" id="KW-0540">Nuclease</keyword>
<dbReference type="Gene3D" id="1.10.486.10">
    <property type="entry name" value="PCRA, domain 4"/>
    <property type="match status" value="1"/>
</dbReference>
<feature type="region of interest" description="Nuclease activity, interacts with RecD and RecA" evidence="15">
    <location>
        <begin position="843"/>
        <end position="1128"/>
    </location>
</feature>
<dbReference type="EMBL" id="SLZR01000007">
    <property type="protein sequence ID" value="TCS41118.1"/>
    <property type="molecule type" value="Genomic_DNA"/>
</dbReference>
<evidence type="ECO:0000256" key="8">
    <source>
        <dbReference type="ARBA" id="ARBA00022840"/>
    </source>
</evidence>
<evidence type="ECO:0000256" key="2">
    <source>
        <dbReference type="ARBA" id="ARBA00022723"/>
    </source>
</evidence>
<keyword evidence="7 15" id="KW-0269">Exonuclease</keyword>
<dbReference type="Gene3D" id="3.90.320.10">
    <property type="match status" value="1"/>
</dbReference>
<comment type="catalytic activity">
    <reaction evidence="13 15">
        <text>Couples ATP hydrolysis with the unwinding of duplex DNA by translocating in the 3'-5' direction.</text>
        <dbReference type="EC" id="5.6.2.4"/>
    </reaction>
</comment>
<dbReference type="Pfam" id="PF00580">
    <property type="entry name" value="UvrD-helicase"/>
    <property type="match status" value="1"/>
</dbReference>
<dbReference type="SUPFAM" id="SSF52980">
    <property type="entry name" value="Restriction endonuclease-like"/>
    <property type="match status" value="1"/>
</dbReference>
<keyword evidence="4 15" id="KW-0227">DNA damage</keyword>
<evidence type="ECO:0000256" key="10">
    <source>
        <dbReference type="ARBA" id="ARBA00023125"/>
    </source>
</evidence>
<dbReference type="Pfam" id="PF13361">
    <property type="entry name" value="UvrD_C"/>
    <property type="match status" value="1"/>
</dbReference>
<feature type="binding site" evidence="15">
    <location>
        <position position="1010"/>
    </location>
    <ligand>
        <name>Mg(2+)</name>
        <dbReference type="ChEBI" id="CHEBI:18420"/>
    </ligand>
</feature>
<dbReference type="EC" id="3.1.11.5" evidence="15"/>
<dbReference type="PANTHER" id="PTHR11070">
    <property type="entry name" value="UVRD / RECB / PCRA DNA HELICASE FAMILY MEMBER"/>
    <property type="match status" value="1"/>
</dbReference>
<evidence type="ECO:0000256" key="16">
    <source>
        <dbReference type="PROSITE-ProRule" id="PRU00560"/>
    </source>
</evidence>
<feature type="binding site" evidence="15">
    <location>
        <position position="1023"/>
    </location>
    <ligand>
        <name>Mg(2+)</name>
        <dbReference type="ChEBI" id="CHEBI:18420"/>
    </ligand>
</feature>
<dbReference type="InterPro" id="IPR011604">
    <property type="entry name" value="PDDEXK-like_dom_sf"/>
</dbReference>
<evidence type="ECO:0000313" key="20">
    <source>
        <dbReference type="EMBL" id="TCS41118.1"/>
    </source>
</evidence>
<evidence type="ECO:0000256" key="4">
    <source>
        <dbReference type="ARBA" id="ARBA00022763"/>
    </source>
</evidence>
<dbReference type="GO" id="GO:0000724">
    <property type="term" value="P:double-strand break repair via homologous recombination"/>
    <property type="evidence" value="ECO:0007669"/>
    <property type="project" value="UniProtKB-UniRule"/>
</dbReference>
<feature type="binding site" evidence="15">
    <location>
        <position position="901"/>
    </location>
    <ligand>
        <name>Mg(2+)</name>
        <dbReference type="ChEBI" id="CHEBI:18420"/>
    </ligand>
</feature>
<dbReference type="InterPro" id="IPR038726">
    <property type="entry name" value="PDDEXK_AddAB-type"/>
</dbReference>
<keyword evidence="3 15" id="KW-0547">Nucleotide-binding</keyword>
<dbReference type="Gene3D" id="3.40.50.300">
    <property type="entry name" value="P-loop containing nucleotide triphosphate hydrolases"/>
    <property type="match status" value="2"/>
</dbReference>
<dbReference type="Pfam" id="PF12705">
    <property type="entry name" value="PDDEXK_1"/>
    <property type="match status" value="1"/>
</dbReference>
<keyword evidence="6 15" id="KW-0347">Helicase</keyword>
<dbReference type="GO" id="GO:0009338">
    <property type="term" value="C:exodeoxyribonuclease V complex"/>
    <property type="evidence" value="ECO:0007669"/>
    <property type="project" value="TreeGrafter"/>
</dbReference>
<dbReference type="PROSITE" id="PS51217">
    <property type="entry name" value="UVRD_HELICASE_CTER"/>
    <property type="match status" value="1"/>
</dbReference>
<comment type="cofactor">
    <cofactor evidence="15">
        <name>Mg(2+)</name>
        <dbReference type="ChEBI" id="CHEBI:18420"/>
    </cofactor>
    <text evidence="15">Binds 1 Mg(2+) ion per subunit.</text>
</comment>
<evidence type="ECO:0000256" key="13">
    <source>
        <dbReference type="ARBA" id="ARBA00034617"/>
    </source>
</evidence>
<dbReference type="PROSITE" id="PS51198">
    <property type="entry name" value="UVRD_HELICASE_ATP_BIND"/>
    <property type="match status" value="1"/>
</dbReference>
<evidence type="ECO:0000256" key="9">
    <source>
        <dbReference type="ARBA" id="ARBA00022842"/>
    </source>
</evidence>
<keyword evidence="11 15" id="KW-0234">DNA repair</keyword>
<dbReference type="GO" id="GO:0016887">
    <property type="term" value="F:ATP hydrolysis activity"/>
    <property type="evidence" value="ECO:0007669"/>
    <property type="project" value="RHEA"/>
</dbReference>
<dbReference type="InterPro" id="IPR000212">
    <property type="entry name" value="DNA_helicase_UvrD/REP"/>
</dbReference>
<evidence type="ECO:0000256" key="3">
    <source>
        <dbReference type="ARBA" id="ARBA00022741"/>
    </source>
</evidence>
<evidence type="ECO:0000259" key="18">
    <source>
        <dbReference type="PROSITE" id="PS51198"/>
    </source>
</evidence>
<evidence type="ECO:0000256" key="12">
    <source>
        <dbReference type="ARBA" id="ARBA00023235"/>
    </source>
</evidence>
<organism evidence="20 21">
    <name type="scientific">Reinekea marinisedimentorum</name>
    <dbReference type="NCBI Taxonomy" id="230495"/>
    <lineage>
        <taxon>Bacteria</taxon>
        <taxon>Pseudomonadati</taxon>
        <taxon>Pseudomonadota</taxon>
        <taxon>Gammaproteobacteria</taxon>
        <taxon>Oceanospirillales</taxon>
        <taxon>Saccharospirillaceae</taxon>
        <taxon>Reinekea</taxon>
    </lineage>
</organism>
<keyword evidence="9 15" id="KW-0460">Magnesium</keyword>
<gene>
    <name evidence="15" type="primary">recB</name>
    <name evidence="20" type="ORF">BCF53_107132</name>
</gene>
<keyword evidence="10 15" id="KW-0238">DNA-binding</keyword>